<dbReference type="EMBL" id="JACVDA010000015">
    <property type="protein sequence ID" value="MBK1468837.1"/>
    <property type="molecule type" value="Genomic_DNA"/>
</dbReference>
<feature type="domain" description="SsuA/THI5-like" evidence="5">
    <location>
        <begin position="68"/>
        <end position="287"/>
    </location>
</feature>
<organism evidence="6 7">
    <name type="scientific">Parvimonas parva</name>
    <dbReference type="NCBI Taxonomy" id="2769485"/>
    <lineage>
        <taxon>Bacteria</taxon>
        <taxon>Bacillati</taxon>
        <taxon>Bacillota</taxon>
        <taxon>Tissierellia</taxon>
        <taxon>Tissierellales</taxon>
        <taxon>Peptoniphilaceae</taxon>
        <taxon>Parvimonas</taxon>
    </lineage>
</organism>
<reference evidence="6 7" key="1">
    <citation type="submission" date="2020-09" db="EMBL/GenBank/DDBJ databases">
        <title>Parvimonas S3374 sp. nov.</title>
        <authorList>
            <person name="Buhl M."/>
        </authorList>
    </citation>
    <scope>NUCLEOTIDE SEQUENCE [LARGE SCALE GENOMIC DNA]</scope>
    <source>
        <strain evidence="6 7">S3374</strain>
    </source>
</reference>
<dbReference type="NCBIfam" id="NF040735">
    <property type="entry name" value="SBP_SaoX"/>
    <property type="match status" value="1"/>
</dbReference>
<comment type="similarity">
    <text evidence="2">Belongs to the bacterial solute-binding protein SsuA/TauA family.</text>
</comment>
<sequence>MKRKILSILLISSMLFPFTACKGGSGGNVEKVAYDAKAVAAKYNLPEIPEADKNLKVQMGYNDCDHMVGAIIGEKAGIYKALGLNVTVTKTNNTNIAQAMTTGKMHVGYMGIEGALNARSEGAPIIMAAANHLGGSSYLVVANDIKDPKDLVGKKLAITANPENNPQWIKWATKLGLPIEKDNYEIIKMSQKDCPMALKSGKISAFSCCDPFASQCEYQGLGKVVAVGWGGLIDEAKKEHDHKHGWGMCCIYAMNENFKKEHPEVAQRLLVAHAMSLKYLYDHPYNAAMMFADGFGTAPEVGLMTIYMKTIAEGRTLTWEFNQENIDNFVKEYDEYKIDKKFRPRTDKLNEFVNLNFVKESGIESFSDFTKEDKIDEKFPIGISFKDWLKKAKEIDGIDNKVGNDIKIPEIYKKQK</sequence>
<protein>
    <submittedName>
        <fullName evidence="6">ABC transporter substrate-binding protein</fullName>
    </submittedName>
</protein>
<evidence type="ECO:0000256" key="1">
    <source>
        <dbReference type="ARBA" id="ARBA00004418"/>
    </source>
</evidence>
<accession>A0ABS1C9Q1</accession>
<dbReference type="InterPro" id="IPR015168">
    <property type="entry name" value="SsuA/THI5"/>
</dbReference>
<feature type="signal peptide" evidence="4">
    <location>
        <begin position="1"/>
        <end position="22"/>
    </location>
</feature>
<evidence type="ECO:0000256" key="3">
    <source>
        <dbReference type="ARBA" id="ARBA00022729"/>
    </source>
</evidence>
<keyword evidence="7" id="KW-1185">Reference proteome</keyword>
<dbReference type="RefSeq" id="WP_201275739.1">
    <property type="nucleotide sequence ID" value="NZ_JACVDA010000015.1"/>
</dbReference>
<evidence type="ECO:0000313" key="7">
    <source>
        <dbReference type="Proteomes" id="UP000823123"/>
    </source>
</evidence>
<dbReference type="Proteomes" id="UP000823123">
    <property type="component" value="Unassembled WGS sequence"/>
</dbReference>
<comment type="caution">
    <text evidence="6">The sequence shown here is derived from an EMBL/GenBank/DDBJ whole genome shotgun (WGS) entry which is preliminary data.</text>
</comment>
<dbReference type="Pfam" id="PF09084">
    <property type="entry name" value="NMT1"/>
    <property type="match status" value="1"/>
</dbReference>
<feature type="chain" id="PRO_5045322608" evidence="4">
    <location>
        <begin position="23"/>
        <end position="416"/>
    </location>
</feature>
<dbReference type="PANTHER" id="PTHR30024">
    <property type="entry name" value="ALIPHATIC SULFONATES-BINDING PROTEIN-RELATED"/>
    <property type="match status" value="1"/>
</dbReference>
<dbReference type="Gene3D" id="3.40.190.10">
    <property type="entry name" value="Periplasmic binding protein-like II"/>
    <property type="match status" value="2"/>
</dbReference>
<comment type="subcellular location">
    <subcellularLocation>
        <location evidence="1">Periplasm</location>
    </subcellularLocation>
</comment>
<name>A0ABS1C9Q1_9FIRM</name>
<keyword evidence="3 4" id="KW-0732">Signal</keyword>
<gene>
    <name evidence="6" type="ORF">IBJ83_05840</name>
</gene>
<evidence type="ECO:0000313" key="6">
    <source>
        <dbReference type="EMBL" id="MBK1468837.1"/>
    </source>
</evidence>
<dbReference type="PANTHER" id="PTHR30024:SF47">
    <property type="entry name" value="TAURINE-BINDING PERIPLASMIC PROTEIN"/>
    <property type="match status" value="1"/>
</dbReference>
<dbReference type="SUPFAM" id="SSF53850">
    <property type="entry name" value="Periplasmic binding protein-like II"/>
    <property type="match status" value="1"/>
</dbReference>
<evidence type="ECO:0000259" key="5">
    <source>
        <dbReference type="Pfam" id="PF09084"/>
    </source>
</evidence>
<proteinExistence type="inferred from homology"/>
<evidence type="ECO:0000256" key="2">
    <source>
        <dbReference type="ARBA" id="ARBA00010742"/>
    </source>
</evidence>
<evidence type="ECO:0000256" key="4">
    <source>
        <dbReference type="SAM" id="SignalP"/>
    </source>
</evidence>